<gene>
    <name evidence="1" type="ORF">K469DRAFT_581748</name>
</gene>
<dbReference type="OrthoDB" id="3777190at2759"/>
<accession>A0A6A6DWC0</accession>
<sequence>MLALPVGHHRPQGAFQRRKGRSCQYVDVLKVGVAALLVFKRQRCSRWLERQMKEMGLVHGSEKERLGQWLGTKTKLGQRDASQMCRFLYAWEDGQVHCI</sequence>
<protein>
    <submittedName>
        <fullName evidence="1">Uncharacterized protein</fullName>
    </submittedName>
</protein>
<dbReference type="AlphaFoldDB" id="A0A6A6DWC0"/>
<name>A0A6A6DWC0_9PEZI</name>
<evidence type="ECO:0000313" key="2">
    <source>
        <dbReference type="Proteomes" id="UP000800200"/>
    </source>
</evidence>
<evidence type="ECO:0000313" key="1">
    <source>
        <dbReference type="EMBL" id="KAF2183981.1"/>
    </source>
</evidence>
<organism evidence="1 2">
    <name type="scientific">Zopfia rhizophila CBS 207.26</name>
    <dbReference type="NCBI Taxonomy" id="1314779"/>
    <lineage>
        <taxon>Eukaryota</taxon>
        <taxon>Fungi</taxon>
        <taxon>Dikarya</taxon>
        <taxon>Ascomycota</taxon>
        <taxon>Pezizomycotina</taxon>
        <taxon>Dothideomycetes</taxon>
        <taxon>Dothideomycetes incertae sedis</taxon>
        <taxon>Zopfiaceae</taxon>
        <taxon>Zopfia</taxon>
    </lineage>
</organism>
<reference evidence="1" key="1">
    <citation type="journal article" date="2020" name="Stud. Mycol.">
        <title>101 Dothideomycetes genomes: a test case for predicting lifestyles and emergence of pathogens.</title>
        <authorList>
            <person name="Haridas S."/>
            <person name="Albert R."/>
            <person name="Binder M."/>
            <person name="Bloem J."/>
            <person name="Labutti K."/>
            <person name="Salamov A."/>
            <person name="Andreopoulos B."/>
            <person name="Baker S."/>
            <person name="Barry K."/>
            <person name="Bills G."/>
            <person name="Bluhm B."/>
            <person name="Cannon C."/>
            <person name="Castanera R."/>
            <person name="Culley D."/>
            <person name="Daum C."/>
            <person name="Ezra D."/>
            <person name="Gonzalez J."/>
            <person name="Henrissat B."/>
            <person name="Kuo A."/>
            <person name="Liang C."/>
            <person name="Lipzen A."/>
            <person name="Lutzoni F."/>
            <person name="Magnuson J."/>
            <person name="Mondo S."/>
            <person name="Nolan M."/>
            <person name="Ohm R."/>
            <person name="Pangilinan J."/>
            <person name="Park H.-J."/>
            <person name="Ramirez L."/>
            <person name="Alfaro M."/>
            <person name="Sun H."/>
            <person name="Tritt A."/>
            <person name="Yoshinaga Y."/>
            <person name="Zwiers L.-H."/>
            <person name="Turgeon B."/>
            <person name="Goodwin S."/>
            <person name="Spatafora J."/>
            <person name="Crous P."/>
            <person name="Grigoriev I."/>
        </authorList>
    </citation>
    <scope>NUCLEOTIDE SEQUENCE</scope>
    <source>
        <strain evidence="1">CBS 207.26</strain>
    </source>
</reference>
<proteinExistence type="predicted"/>
<dbReference type="EMBL" id="ML994640">
    <property type="protein sequence ID" value="KAF2183981.1"/>
    <property type="molecule type" value="Genomic_DNA"/>
</dbReference>
<keyword evidence="2" id="KW-1185">Reference proteome</keyword>
<dbReference type="Proteomes" id="UP000800200">
    <property type="component" value="Unassembled WGS sequence"/>
</dbReference>